<feature type="compositionally biased region" description="Polar residues" evidence="2">
    <location>
        <begin position="455"/>
        <end position="484"/>
    </location>
</feature>
<feature type="compositionally biased region" description="Pro residues" evidence="2">
    <location>
        <begin position="173"/>
        <end position="190"/>
    </location>
</feature>
<feature type="region of interest" description="Disordered" evidence="2">
    <location>
        <begin position="102"/>
        <end position="331"/>
    </location>
</feature>
<protein>
    <submittedName>
        <fullName evidence="3">Movement protein</fullName>
    </submittedName>
</protein>
<feature type="compositionally biased region" description="Basic residues" evidence="2">
    <location>
        <begin position="194"/>
        <end position="218"/>
    </location>
</feature>
<reference evidence="3" key="1">
    <citation type="submission" date="2011-11" db="EMBL/GenBank/DDBJ databases">
        <title>Watercress white vein virus: A new virus of watercress.</title>
        <authorList>
            <person name="Adams I.P."/>
            <person name="Harju V."/>
            <person name="Glover R."/>
            <person name="Monger W."/>
            <person name="Clarke J."/>
            <person name="Skelton A."/>
            <person name="Forde S."/>
            <person name="Bennett S."/>
            <person name="Fox A."/>
            <person name="Boonham N."/>
        </authorList>
    </citation>
    <scope>NUCLEOTIDE SEQUENCE</scope>
    <source>
        <strain evidence="3">20903772</strain>
    </source>
</reference>
<feature type="region of interest" description="Disordered" evidence="2">
    <location>
        <begin position="64"/>
        <end position="90"/>
    </location>
</feature>
<evidence type="ECO:0000256" key="2">
    <source>
        <dbReference type="SAM" id="MobiDB-lite"/>
    </source>
</evidence>
<dbReference type="EMBL" id="JQ001816">
    <property type="protein sequence ID" value="AFC95825.1"/>
    <property type="molecule type" value="Genomic_RNA"/>
</dbReference>
<evidence type="ECO:0000313" key="3">
    <source>
        <dbReference type="EMBL" id="AFC95825.1"/>
    </source>
</evidence>
<name>M4GPM0_9VIRU</name>
<sequence>MNNGLPTSIGRPCPDNTSGSIPPSHPGVDSGLYPLLHHHLPLGRAQALTAATQQLRYPNIWFGNFSPPPRRPQDDRDFSPSHPLVFPGHNSQLSHVYEAKQVPQTRFRQPQLQRAEELQAPPQRLHSLPNHIPGPPIPSDGVHARRPHVLSPLPNSSPLPSQTELGKALRQPRGPPRGPPIGPLLLPPALPLLHHQKHPPLRPRRPRSRKLQPARRRPVMAEDKRAFTRRPPPKCNDPGILGPRPLTSDSTRCTSPRPGATVPPSPDWSRPLLLLPPTPNRPRVLPNSRCRSPPGSHFPGSTSPPPPRSSNSVQRPLHLHSSSSHPPHLRPRRLCSDALVQAGTRLGDTNRLGQSPDLRPPQRSPPPERSVPRPSKPARRPEALPEATLATTRRHRRSYPLLPNPPSALPPTVFASSRGKIHLSLPQRSVPKERVTPLLPPLPSLPPSQNLLPGDTTSQAQLPTRVSPTLPSSASSQLTPTSGPTFGHDPPLLPQTETPSAPRRTFLDPEKLRAALASIPSAPGDLGTLDTRSQNDVPSSPPSSTRHLPSAHAPWILRTPMGEDTLETLSIDSFSSFHSYDLYSPSGIIPSHHRPPFLEHERSPSPPLHSPLSSPCSYDYGSAPDTD</sequence>
<feature type="compositionally biased region" description="Low complexity" evidence="2">
    <location>
        <begin position="309"/>
        <end position="326"/>
    </location>
</feature>
<dbReference type="Pfam" id="PF03251">
    <property type="entry name" value="Tymo_45kd_70kd"/>
    <property type="match status" value="1"/>
</dbReference>
<dbReference type="InterPro" id="IPR004935">
    <property type="entry name" value="45/70kDa_tymovirus"/>
</dbReference>
<feature type="compositionally biased region" description="Low complexity" evidence="2">
    <location>
        <begin position="281"/>
        <end position="301"/>
    </location>
</feature>
<organism evidence="3">
    <name type="scientific">Watercress white vein virus</name>
    <dbReference type="NCBI Taxonomy" id="1111988"/>
    <lineage>
        <taxon>Viruses</taxon>
        <taxon>Riboviria</taxon>
        <taxon>Orthornavirae</taxon>
        <taxon>Kitrinoviricota</taxon>
        <taxon>Alsuviricetes</taxon>
        <taxon>Tymovirales</taxon>
        <taxon>Tymoviridae</taxon>
        <taxon>Tymovirus</taxon>
    </lineage>
</organism>
<evidence type="ECO:0000256" key="1">
    <source>
        <dbReference type="ARBA" id="ARBA00008523"/>
    </source>
</evidence>
<feature type="region of interest" description="Disordered" evidence="2">
    <location>
        <begin position="345"/>
        <end position="503"/>
    </location>
</feature>
<comment type="similarity">
    <text evidence="1">Belongs to the tymoviridae protein p69 family.</text>
</comment>
<accession>M4GPM0</accession>
<feature type="compositionally biased region" description="Low complexity" evidence="2">
    <location>
        <begin position="150"/>
        <end position="161"/>
    </location>
</feature>
<proteinExistence type="inferred from homology"/>
<feature type="region of interest" description="Disordered" evidence="2">
    <location>
        <begin position="591"/>
        <end position="627"/>
    </location>
</feature>
<feature type="region of interest" description="Disordered" evidence="2">
    <location>
        <begin position="520"/>
        <end position="551"/>
    </location>
</feature>
<feature type="region of interest" description="Disordered" evidence="2">
    <location>
        <begin position="1"/>
        <end position="26"/>
    </location>
</feature>
<feature type="compositionally biased region" description="Polar residues" evidence="2">
    <location>
        <begin position="530"/>
        <end position="547"/>
    </location>
</feature>
<feature type="compositionally biased region" description="Pro residues" evidence="2">
    <location>
        <begin position="358"/>
        <end position="369"/>
    </location>
</feature>
<feature type="compositionally biased region" description="Polar residues" evidence="2">
    <location>
        <begin position="102"/>
        <end position="112"/>
    </location>
</feature>